<dbReference type="InterPro" id="IPR025669">
    <property type="entry name" value="AAA_dom"/>
</dbReference>
<dbReference type="EC" id="2.7.10.2" evidence="2"/>
<evidence type="ECO:0000259" key="9">
    <source>
        <dbReference type="Pfam" id="PF13614"/>
    </source>
</evidence>
<dbReference type="InterPro" id="IPR005702">
    <property type="entry name" value="Wzc-like_C"/>
</dbReference>
<dbReference type="Proteomes" id="UP000031950">
    <property type="component" value="Unassembled WGS sequence"/>
</dbReference>
<accession>A0A0C2RP70</accession>
<evidence type="ECO:0000313" key="10">
    <source>
        <dbReference type="EMBL" id="KIL43549.1"/>
    </source>
</evidence>
<dbReference type="PATRIC" id="fig|135826.4.peg.3233"/>
<comment type="catalytic activity">
    <reaction evidence="8">
        <text>L-tyrosyl-[protein] + ATP = O-phospho-L-tyrosyl-[protein] + ADP + H(+)</text>
        <dbReference type="Rhea" id="RHEA:10596"/>
        <dbReference type="Rhea" id="RHEA-COMP:10136"/>
        <dbReference type="Rhea" id="RHEA-COMP:20101"/>
        <dbReference type="ChEBI" id="CHEBI:15378"/>
        <dbReference type="ChEBI" id="CHEBI:30616"/>
        <dbReference type="ChEBI" id="CHEBI:46858"/>
        <dbReference type="ChEBI" id="CHEBI:61978"/>
        <dbReference type="ChEBI" id="CHEBI:456216"/>
        <dbReference type="EC" id="2.7.10.2"/>
    </reaction>
</comment>
<keyword evidence="4" id="KW-0547">Nucleotide-binding</keyword>
<evidence type="ECO:0000256" key="3">
    <source>
        <dbReference type="ARBA" id="ARBA00022679"/>
    </source>
</evidence>
<dbReference type="CDD" id="cd05387">
    <property type="entry name" value="BY-kinase"/>
    <property type="match status" value="1"/>
</dbReference>
<organism evidence="10 11">
    <name type="scientific">Jeotgalibacillus alimentarius</name>
    <dbReference type="NCBI Taxonomy" id="135826"/>
    <lineage>
        <taxon>Bacteria</taxon>
        <taxon>Bacillati</taxon>
        <taxon>Bacillota</taxon>
        <taxon>Bacilli</taxon>
        <taxon>Bacillales</taxon>
        <taxon>Caryophanaceae</taxon>
        <taxon>Jeotgalibacillus</taxon>
    </lineage>
</organism>
<dbReference type="AlphaFoldDB" id="A0A0C2RP70"/>
<keyword evidence="11" id="KW-1185">Reference proteome</keyword>
<dbReference type="Pfam" id="PF13614">
    <property type="entry name" value="AAA_31"/>
    <property type="match status" value="1"/>
</dbReference>
<sequence>MSLPAKKHKAEKRFIITQQQPMSPYSEQYRVIRTNLELLTQRTSMKTIAVTSADKEQGTTTSLVNLGVVMAQRGKKMLLIDGNIRKPALHLFFRKKNQYGLTDILADPHMRTTEYILPTSVEGLSILTSGSQKGMGIDLITEQFTVLLEKFKRIYDVILIDCPPAVENANAQIITSCSDASVMVIRFGKTKKDKALKAKENLKKGSSQFVGTVVLDKRKLKKSHFFNRNVLY</sequence>
<evidence type="ECO:0000256" key="4">
    <source>
        <dbReference type="ARBA" id="ARBA00022741"/>
    </source>
</evidence>
<evidence type="ECO:0000256" key="2">
    <source>
        <dbReference type="ARBA" id="ARBA00011903"/>
    </source>
</evidence>
<protein>
    <recommendedName>
        <fullName evidence="2">non-specific protein-tyrosine kinase</fullName>
        <ecNumber evidence="2">2.7.10.2</ecNumber>
    </recommendedName>
</protein>
<evidence type="ECO:0000256" key="7">
    <source>
        <dbReference type="ARBA" id="ARBA00023137"/>
    </source>
</evidence>
<comment type="similarity">
    <text evidence="1">Belongs to the CpsD/CapB family.</text>
</comment>
<dbReference type="GO" id="GO:0005524">
    <property type="term" value="F:ATP binding"/>
    <property type="evidence" value="ECO:0007669"/>
    <property type="project" value="UniProtKB-KW"/>
</dbReference>
<dbReference type="STRING" id="135826.KP77_32550"/>
<dbReference type="Gene3D" id="3.40.50.300">
    <property type="entry name" value="P-loop containing nucleotide triphosphate hydrolases"/>
    <property type="match status" value="1"/>
</dbReference>
<evidence type="ECO:0000256" key="1">
    <source>
        <dbReference type="ARBA" id="ARBA00007316"/>
    </source>
</evidence>
<feature type="domain" description="AAA" evidence="9">
    <location>
        <begin position="45"/>
        <end position="184"/>
    </location>
</feature>
<keyword evidence="7" id="KW-0829">Tyrosine-protein kinase</keyword>
<reference evidence="10 11" key="1">
    <citation type="submission" date="2015-01" db="EMBL/GenBank/DDBJ databases">
        <title>Genome sequence of Jeotgalibacillus alimentarius.</title>
        <authorList>
            <person name="Goh K.M."/>
            <person name="Chan K.-G."/>
            <person name="Yaakop A.S."/>
            <person name="Ee R."/>
            <person name="Gan H.M."/>
            <person name="Chan C.S."/>
        </authorList>
    </citation>
    <scope>NUCLEOTIDE SEQUENCE [LARGE SCALE GENOMIC DNA]</scope>
    <source>
        <strain evidence="10 11">YKJ-13</strain>
    </source>
</reference>
<proteinExistence type="inferred from homology"/>
<gene>
    <name evidence="10" type="ORF">KP77_32550</name>
</gene>
<keyword evidence="3" id="KW-0808">Transferase</keyword>
<dbReference type="EMBL" id="JXRQ01000029">
    <property type="protein sequence ID" value="KIL43549.1"/>
    <property type="molecule type" value="Genomic_DNA"/>
</dbReference>
<comment type="caution">
    <text evidence="10">The sequence shown here is derived from an EMBL/GenBank/DDBJ whole genome shotgun (WGS) entry which is preliminary data.</text>
</comment>
<dbReference type="RefSeq" id="WP_041123735.1">
    <property type="nucleotide sequence ID" value="NZ_JXRQ01000029.1"/>
</dbReference>
<dbReference type="InterPro" id="IPR050445">
    <property type="entry name" value="Bact_polysacc_biosynth/exp"/>
</dbReference>
<dbReference type="InterPro" id="IPR027417">
    <property type="entry name" value="P-loop_NTPase"/>
</dbReference>
<evidence type="ECO:0000256" key="8">
    <source>
        <dbReference type="ARBA" id="ARBA00051245"/>
    </source>
</evidence>
<evidence type="ECO:0000256" key="6">
    <source>
        <dbReference type="ARBA" id="ARBA00022840"/>
    </source>
</evidence>
<dbReference type="SUPFAM" id="SSF52540">
    <property type="entry name" value="P-loop containing nucleoside triphosphate hydrolases"/>
    <property type="match status" value="1"/>
</dbReference>
<dbReference type="PANTHER" id="PTHR32309:SF13">
    <property type="entry name" value="FERRIC ENTEROBACTIN TRANSPORT PROTEIN FEPE"/>
    <property type="match status" value="1"/>
</dbReference>
<name>A0A0C2RP70_9BACL</name>
<dbReference type="NCBIfam" id="TIGR01007">
    <property type="entry name" value="eps_fam"/>
    <property type="match status" value="1"/>
</dbReference>
<keyword evidence="6" id="KW-0067">ATP-binding</keyword>
<dbReference type="GO" id="GO:0004715">
    <property type="term" value="F:non-membrane spanning protein tyrosine kinase activity"/>
    <property type="evidence" value="ECO:0007669"/>
    <property type="project" value="UniProtKB-EC"/>
</dbReference>
<dbReference type="GO" id="GO:0005886">
    <property type="term" value="C:plasma membrane"/>
    <property type="evidence" value="ECO:0007669"/>
    <property type="project" value="TreeGrafter"/>
</dbReference>
<keyword evidence="5" id="KW-0418">Kinase</keyword>
<dbReference type="PANTHER" id="PTHR32309">
    <property type="entry name" value="TYROSINE-PROTEIN KINASE"/>
    <property type="match status" value="1"/>
</dbReference>
<evidence type="ECO:0000256" key="5">
    <source>
        <dbReference type="ARBA" id="ARBA00022777"/>
    </source>
</evidence>
<dbReference type="OrthoDB" id="9794577at2"/>
<evidence type="ECO:0000313" key="11">
    <source>
        <dbReference type="Proteomes" id="UP000031950"/>
    </source>
</evidence>